<dbReference type="PANTHER" id="PTHR46517">
    <property type="entry name" value="FRUCTOSE-2,6-BISPHOSPHATASE TIGAR"/>
    <property type="match status" value="1"/>
</dbReference>
<dbReference type="SUPFAM" id="SSF53254">
    <property type="entry name" value="Phosphoglycerate mutase-like"/>
    <property type="match status" value="1"/>
</dbReference>
<keyword evidence="3" id="KW-1185">Reference proteome</keyword>
<keyword evidence="1" id="KW-0378">Hydrolase</keyword>
<dbReference type="RefSeq" id="WP_209556757.1">
    <property type="nucleotide sequence ID" value="NZ_JAEDXU010000002.1"/>
</dbReference>
<reference evidence="2 3" key="1">
    <citation type="submission" date="2020-12" db="EMBL/GenBank/DDBJ databases">
        <title>Vagococcus allomyrinae sp. nov. and Enterococcus lavae sp. nov., isolated from the larvae of Allomyrina dichotoma.</title>
        <authorList>
            <person name="Lee S.D."/>
        </authorList>
    </citation>
    <scope>NUCLEOTIDE SEQUENCE [LARGE SCALE GENOMIC DNA]</scope>
    <source>
        <strain evidence="2 3">BWM-S5</strain>
    </source>
</reference>
<dbReference type="InterPro" id="IPR051695">
    <property type="entry name" value="Phosphoglycerate_Mutase"/>
</dbReference>
<dbReference type="CDD" id="cd07067">
    <property type="entry name" value="HP_PGM_like"/>
    <property type="match status" value="1"/>
</dbReference>
<proteinExistence type="predicted"/>
<dbReference type="InterPro" id="IPR001345">
    <property type="entry name" value="PG/BPGM_mutase_AS"/>
</dbReference>
<dbReference type="Pfam" id="PF00300">
    <property type="entry name" value="His_Phos_1"/>
    <property type="match status" value="1"/>
</dbReference>
<dbReference type="SMART" id="SM00855">
    <property type="entry name" value="PGAM"/>
    <property type="match status" value="1"/>
</dbReference>
<dbReference type="InterPro" id="IPR013078">
    <property type="entry name" value="His_Pase_superF_clade-1"/>
</dbReference>
<evidence type="ECO:0000313" key="2">
    <source>
        <dbReference type="EMBL" id="MBP1045769.1"/>
    </source>
</evidence>
<gene>
    <name evidence="2" type="ORF">I6N96_05715</name>
</gene>
<accession>A0ABS4CH64</accession>
<protein>
    <submittedName>
        <fullName evidence="2">Histidine phosphatase family protein</fullName>
    </submittedName>
</protein>
<dbReference type="PROSITE" id="PS00175">
    <property type="entry name" value="PG_MUTASE"/>
    <property type="match status" value="1"/>
</dbReference>
<dbReference type="EMBL" id="JAEDXU010000002">
    <property type="protein sequence ID" value="MBP1045769.1"/>
    <property type="molecule type" value="Genomic_DNA"/>
</dbReference>
<dbReference type="Gene3D" id="3.40.50.1240">
    <property type="entry name" value="Phosphoglycerate mutase-like"/>
    <property type="match status" value="1"/>
</dbReference>
<comment type="caution">
    <text evidence="2">The sequence shown here is derived from an EMBL/GenBank/DDBJ whole genome shotgun (WGS) entry which is preliminary data.</text>
</comment>
<evidence type="ECO:0000313" key="3">
    <source>
        <dbReference type="Proteomes" id="UP000673375"/>
    </source>
</evidence>
<organism evidence="2 3">
    <name type="scientific">Enterococcus larvae</name>
    <dbReference type="NCBI Taxonomy" id="2794352"/>
    <lineage>
        <taxon>Bacteria</taxon>
        <taxon>Bacillati</taxon>
        <taxon>Bacillota</taxon>
        <taxon>Bacilli</taxon>
        <taxon>Lactobacillales</taxon>
        <taxon>Enterococcaceae</taxon>
        <taxon>Enterococcus</taxon>
    </lineage>
</organism>
<sequence length="191" mass="21509">MLKKTFYMMRHGQTLFNIRRKIQGACDSPLTAVGIQQAEIAGAFLKDITFDHFYSSSAERACDTLEIAVGSDIAYTRLKGLKEMSFGTFEGESEDLNPEDKSSFFVEYGGESDEQARARLVDTCRKIMKQEDHHTVLAVSHAGASMLFLSHWQDPAPEVEKGIPNCLILKYEYDSDDESFCLLESYRPVKG</sequence>
<dbReference type="Proteomes" id="UP000673375">
    <property type="component" value="Unassembled WGS sequence"/>
</dbReference>
<dbReference type="PANTHER" id="PTHR46517:SF1">
    <property type="entry name" value="FRUCTOSE-2,6-BISPHOSPHATASE TIGAR"/>
    <property type="match status" value="1"/>
</dbReference>
<evidence type="ECO:0000256" key="1">
    <source>
        <dbReference type="ARBA" id="ARBA00022801"/>
    </source>
</evidence>
<name>A0ABS4CH64_9ENTE</name>
<dbReference type="InterPro" id="IPR029033">
    <property type="entry name" value="His_PPase_superfam"/>
</dbReference>